<gene>
    <name evidence="6" type="primary">nifW</name>
    <name evidence="7" type="ORF">SAMN05421720_106132</name>
</gene>
<evidence type="ECO:0000313" key="8">
    <source>
        <dbReference type="Proteomes" id="UP000199412"/>
    </source>
</evidence>
<comment type="subunit">
    <text evidence="3 6">Homotrimer; associates with NifD.</text>
</comment>
<accession>A0A1G7CLM0</accession>
<protein>
    <recommendedName>
        <fullName evidence="4 6">Nitrogenase-stabilizing/protective protein NifW</fullName>
    </recommendedName>
</protein>
<dbReference type="GO" id="GO:0009399">
    <property type="term" value="P:nitrogen fixation"/>
    <property type="evidence" value="ECO:0007669"/>
    <property type="project" value="UniProtKB-UniRule"/>
</dbReference>
<dbReference type="OrthoDB" id="9811868at2"/>
<name>A0A1G7CLM0_9PROT</name>
<keyword evidence="8" id="KW-1185">Reference proteome</keyword>
<organism evidence="7 8">
    <name type="scientific">Rhodospira trueperi</name>
    <dbReference type="NCBI Taxonomy" id="69960"/>
    <lineage>
        <taxon>Bacteria</taxon>
        <taxon>Pseudomonadati</taxon>
        <taxon>Pseudomonadota</taxon>
        <taxon>Alphaproteobacteria</taxon>
        <taxon>Rhodospirillales</taxon>
        <taxon>Rhodospirillaceae</taxon>
        <taxon>Rhodospira</taxon>
    </lineage>
</organism>
<evidence type="ECO:0000256" key="4">
    <source>
        <dbReference type="ARBA" id="ARBA00016274"/>
    </source>
</evidence>
<sequence>MTGALEQLAGLSAAEEFFEALDVPFDPAVVAVNRLHIMKRFGEYAAAHSEPDRDTLRDCLARAHEDFVHSDARREKVFAVFRQHTDGAGRAFIPLEALSPSQSTPRGE</sequence>
<dbReference type="HAMAP" id="MF_00529">
    <property type="entry name" value="NifW"/>
    <property type="match status" value="1"/>
</dbReference>
<dbReference type="PIRSF" id="PIRSF005790">
    <property type="entry name" value="NifW"/>
    <property type="match status" value="1"/>
</dbReference>
<comment type="similarity">
    <text evidence="2 6">Belongs to the NifW family.</text>
</comment>
<dbReference type="Pfam" id="PF03206">
    <property type="entry name" value="NifW"/>
    <property type="match status" value="1"/>
</dbReference>
<dbReference type="EMBL" id="FNAP01000006">
    <property type="protein sequence ID" value="SDE40219.1"/>
    <property type="molecule type" value="Genomic_DNA"/>
</dbReference>
<comment type="function">
    <text evidence="1 6">May protect the nitrogenase Fe-Mo protein from oxidative damage.</text>
</comment>
<evidence type="ECO:0000256" key="6">
    <source>
        <dbReference type="HAMAP-Rule" id="MF_00529"/>
    </source>
</evidence>
<proteinExistence type="inferred from homology"/>
<dbReference type="STRING" id="69960.SAMN05421720_106132"/>
<dbReference type="Proteomes" id="UP000199412">
    <property type="component" value="Unassembled WGS sequence"/>
</dbReference>
<dbReference type="InterPro" id="IPR004893">
    <property type="entry name" value="NifW"/>
</dbReference>
<keyword evidence="5 6" id="KW-0535">Nitrogen fixation</keyword>
<evidence type="ECO:0000256" key="2">
    <source>
        <dbReference type="ARBA" id="ARBA00008351"/>
    </source>
</evidence>
<reference evidence="7 8" key="1">
    <citation type="submission" date="2016-10" db="EMBL/GenBank/DDBJ databases">
        <authorList>
            <person name="de Groot N.N."/>
        </authorList>
    </citation>
    <scope>NUCLEOTIDE SEQUENCE [LARGE SCALE GENOMIC DNA]</scope>
    <source>
        <strain evidence="7 8">ATCC 700224</strain>
    </source>
</reference>
<evidence type="ECO:0000313" key="7">
    <source>
        <dbReference type="EMBL" id="SDE40219.1"/>
    </source>
</evidence>
<dbReference type="AlphaFoldDB" id="A0A1G7CLM0"/>
<dbReference type="RefSeq" id="WP_092785671.1">
    <property type="nucleotide sequence ID" value="NZ_FNAP01000006.1"/>
</dbReference>
<evidence type="ECO:0000256" key="1">
    <source>
        <dbReference type="ARBA" id="ARBA00002247"/>
    </source>
</evidence>
<evidence type="ECO:0000256" key="5">
    <source>
        <dbReference type="ARBA" id="ARBA00023231"/>
    </source>
</evidence>
<evidence type="ECO:0000256" key="3">
    <source>
        <dbReference type="ARBA" id="ARBA00011284"/>
    </source>
</evidence>